<dbReference type="AlphaFoldDB" id="A0A1F5NNF0"/>
<evidence type="ECO:0000313" key="2">
    <source>
        <dbReference type="Proteomes" id="UP000176864"/>
    </source>
</evidence>
<dbReference type="SUPFAM" id="SSF56784">
    <property type="entry name" value="HAD-like"/>
    <property type="match status" value="1"/>
</dbReference>
<dbReference type="EMBL" id="MFEK01000010">
    <property type="protein sequence ID" value="OGE79054.1"/>
    <property type="molecule type" value="Genomic_DNA"/>
</dbReference>
<dbReference type="SFLD" id="SFLDS00003">
    <property type="entry name" value="Haloacid_Dehalogenase"/>
    <property type="match status" value="1"/>
</dbReference>
<dbReference type="PANTHER" id="PTHR43611:SF3">
    <property type="entry name" value="FLAVIN MONONUCLEOTIDE HYDROLASE 1, CHLOROPLATIC"/>
    <property type="match status" value="1"/>
</dbReference>
<dbReference type="InterPro" id="IPR023214">
    <property type="entry name" value="HAD_sf"/>
</dbReference>
<dbReference type="InterPro" id="IPR036412">
    <property type="entry name" value="HAD-like_sf"/>
</dbReference>
<dbReference type="SFLD" id="SFLDG01129">
    <property type="entry name" value="C1.5:_HAD__Beta-PGM__Phosphata"/>
    <property type="match status" value="1"/>
</dbReference>
<proteinExistence type="predicted"/>
<dbReference type="PANTHER" id="PTHR43611">
    <property type="entry name" value="ALPHA-D-GLUCOSE 1-PHOSPHATE PHOSPHATASE"/>
    <property type="match status" value="1"/>
</dbReference>
<evidence type="ECO:0000313" key="1">
    <source>
        <dbReference type="EMBL" id="OGE79054.1"/>
    </source>
</evidence>
<dbReference type="Gene3D" id="3.40.50.1000">
    <property type="entry name" value="HAD superfamily/HAD-like"/>
    <property type="match status" value="1"/>
</dbReference>
<evidence type="ECO:0008006" key="3">
    <source>
        <dbReference type="Google" id="ProtNLM"/>
    </source>
</evidence>
<comment type="caution">
    <text evidence="1">The sequence shown here is derived from an EMBL/GenBank/DDBJ whole genome shotgun (WGS) entry which is preliminary data.</text>
</comment>
<dbReference type="Proteomes" id="UP000176864">
    <property type="component" value="Unassembled WGS sequence"/>
</dbReference>
<accession>A0A1F5NNF0</accession>
<gene>
    <name evidence="1" type="ORF">A2751_01180</name>
</gene>
<sequence>MIKHIFFDADGMVVSKPYRFSEVLARDYGITSEVTNLFFKNEFLEVETGKADLKEQLPKYLRQWGWQKSLEEFLAYWFKSENYIDTEVIKSIKSLRNGRIKCYLATNQEKYRAAYMKNVMGLDENLFDKIFVSCEVGYLKPSAEFWSAIDNSLGELNKNEVLVWDDKEKCVAGAKQIGFHAELYRNFRDYREILGNYPIK</sequence>
<name>A0A1F5NNF0_9BACT</name>
<organism evidence="1 2">
    <name type="scientific">Candidatus Doudnabacteria bacterium RIFCSPHIGHO2_01_FULL_46_14</name>
    <dbReference type="NCBI Taxonomy" id="1817824"/>
    <lineage>
        <taxon>Bacteria</taxon>
        <taxon>Candidatus Doudnaibacteriota</taxon>
    </lineage>
</organism>
<dbReference type="STRING" id="1817824.A2751_01180"/>
<reference evidence="1 2" key="1">
    <citation type="journal article" date="2016" name="Nat. Commun.">
        <title>Thousands of microbial genomes shed light on interconnected biogeochemical processes in an aquifer system.</title>
        <authorList>
            <person name="Anantharaman K."/>
            <person name="Brown C.T."/>
            <person name="Hug L.A."/>
            <person name="Sharon I."/>
            <person name="Castelle C.J."/>
            <person name="Probst A.J."/>
            <person name="Thomas B.C."/>
            <person name="Singh A."/>
            <person name="Wilkins M.J."/>
            <person name="Karaoz U."/>
            <person name="Brodie E.L."/>
            <person name="Williams K.H."/>
            <person name="Hubbard S.S."/>
            <person name="Banfield J.F."/>
        </authorList>
    </citation>
    <scope>NUCLEOTIDE SEQUENCE [LARGE SCALE GENOMIC DNA]</scope>
</reference>
<protein>
    <recommendedName>
        <fullName evidence="3">Haloacid dehalogenase</fullName>
    </recommendedName>
</protein>